<evidence type="ECO:0008006" key="4">
    <source>
        <dbReference type="Google" id="ProtNLM"/>
    </source>
</evidence>
<sequence length="257" mass="29814">MSKLIPFLCILFLFSCGHSQSDTANAPPLQKDTVSAAVPQKDTAVNIFLDTVNAISNRTAELTNKEVEDLLHAKYFTAAEFKVTPRQNVTGKLKIYSVQVTGDLPTAQPTEYTFIDVRETHLQFLLPIEFNQLYEIEGRIMIGGIYTSREYEYYSVYELGSYMNVIFTTNIPGRERIVTGYFKDDECIDYIPDRLRFQFNRQTNDILFTGNARRYCQEGRDRAKNDKVIESITLKLVFHYKNSTWELDKKKSHYFAW</sequence>
<keyword evidence="1" id="KW-0732">Signal</keyword>
<feature type="chain" id="PRO_5012280331" description="Lipoprotein" evidence="1">
    <location>
        <begin position="25"/>
        <end position="257"/>
    </location>
</feature>
<evidence type="ECO:0000313" key="3">
    <source>
        <dbReference type="Proteomes" id="UP000192276"/>
    </source>
</evidence>
<dbReference type="EMBL" id="LWBP01000256">
    <property type="protein sequence ID" value="OQP45306.1"/>
    <property type="molecule type" value="Genomic_DNA"/>
</dbReference>
<dbReference type="OrthoDB" id="1491694at2"/>
<comment type="caution">
    <text evidence="2">The sequence shown here is derived from an EMBL/GenBank/DDBJ whole genome shotgun (WGS) entry which is preliminary data.</text>
</comment>
<dbReference type="Proteomes" id="UP000192276">
    <property type="component" value="Unassembled WGS sequence"/>
</dbReference>
<evidence type="ECO:0000256" key="1">
    <source>
        <dbReference type="SAM" id="SignalP"/>
    </source>
</evidence>
<organism evidence="2 3">
    <name type="scientific">Niastella populi</name>
    <dbReference type="NCBI Taxonomy" id="550983"/>
    <lineage>
        <taxon>Bacteria</taxon>
        <taxon>Pseudomonadati</taxon>
        <taxon>Bacteroidota</taxon>
        <taxon>Chitinophagia</taxon>
        <taxon>Chitinophagales</taxon>
        <taxon>Chitinophagaceae</taxon>
        <taxon>Niastella</taxon>
    </lineage>
</organism>
<feature type="signal peptide" evidence="1">
    <location>
        <begin position="1"/>
        <end position="24"/>
    </location>
</feature>
<gene>
    <name evidence="2" type="ORF">A4R26_32350</name>
</gene>
<dbReference type="STRING" id="550983.A4R26_32350"/>
<evidence type="ECO:0000313" key="2">
    <source>
        <dbReference type="EMBL" id="OQP45306.1"/>
    </source>
</evidence>
<reference evidence="3" key="1">
    <citation type="submission" date="2016-04" db="EMBL/GenBank/DDBJ databases">
        <authorList>
            <person name="Chen L."/>
            <person name="Zhuang W."/>
            <person name="Wang G."/>
        </authorList>
    </citation>
    <scope>NUCLEOTIDE SEQUENCE [LARGE SCALE GENOMIC DNA]</scope>
    <source>
        <strain evidence="3">208</strain>
    </source>
</reference>
<dbReference type="PROSITE" id="PS51257">
    <property type="entry name" value="PROKAR_LIPOPROTEIN"/>
    <property type="match status" value="1"/>
</dbReference>
<name>A0A1V9EGQ4_9BACT</name>
<keyword evidence="3" id="KW-1185">Reference proteome</keyword>
<proteinExistence type="predicted"/>
<accession>A0A1V9EGQ4</accession>
<protein>
    <recommendedName>
        <fullName evidence="4">Lipoprotein</fullName>
    </recommendedName>
</protein>
<dbReference type="AlphaFoldDB" id="A0A1V9EGQ4"/>
<dbReference type="RefSeq" id="WP_081171715.1">
    <property type="nucleotide sequence ID" value="NZ_LWBP01000256.1"/>
</dbReference>